<feature type="compositionally biased region" description="Acidic residues" evidence="12">
    <location>
        <begin position="235"/>
        <end position="246"/>
    </location>
</feature>
<dbReference type="PROSITE" id="PS50006">
    <property type="entry name" value="FHA_DOMAIN"/>
    <property type="match status" value="1"/>
</dbReference>
<dbReference type="Pfam" id="PF00498">
    <property type="entry name" value="FHA"/>
    <property type="match status" value="1"/>
</dbReference>
<organism evidence="14 15">
    <name type="scientific">Scylla paramamosain</name>
    <name type="common">Mud crab</name>
    <dbReference type="NCBI Taxonomy" id="85552"/>
    <lineage>
        <taxon>Eukaryota</taxon>
        <taxon>Metazoa</taxon>
        <taxon>Ecdysozoa</taxon>
        <taxon>Arthropoda</taxon>
        <taxon>Crustacea</taxon>
        <taxon>Multicrustacea</taxon>
        <taxon>Malacostraca</taxon>
        <taxon>Eumalacostraca</taxon>
        <taxon>Eucarida</taxon>
        <taxon>Decapoda</taxon>
        <taxon>Pleocyemata</taxon>
        <taxon>Brachyura</taxon>
        <taxon>Eubrachyura</taxon>
        <taxon>Portunoidea</taxon>
        <taxon>Portunidae</taxon>
        <taxon>Portuninae</taxon>
        <taxon>Scylla</taxon>
    </lineage>
</organism>
<evidence type="ECO:0000256" key="7">
    <source>
        <dbReference type="ARBA" id="ARBA00023054"/>
    </source>
</evidence>
<keyword evidence="3" id="KW-0597">Phosphoprotein</keyword>
<evidence type="ECO:0000256" key="8">
    <source>
        <dbReference type="ARBA" id="ARBA00023158"/>
    </source>
</evidence>
<dbReference type="GO" id="GO:0031047">
    <property type="term" value="P:regulatory ncRNA-mediated gene silencing"/>
    <property type="evidence" value="ECO:0007669"/>
    <property type="project" value="UniProtKB-KW"/>
</dbReference>
<dbReference type="InterPro" id="IPR008984">
    <property type="entry name" value="SMAD_FHA_dom_sf"/>
</dbReference>
<evidence type="ECO:0000256" key="3">
    <source>
        <dbReference type="ARBA" id="ARBA00022553"/>
    </source>
</evidence>
<dbReference type="SUPFAM" id="SSF49879">
    <property type="entry name" value="SMAD/FHA domain"/>
    <property type="match status" value="1"/>
</dbReference>
<feature type="compositionally biased region" description="Basic and acidic residues" evidence="12">
    <location>
        <begin position="96"/>
        <end position="107"/>
    </location>
</feature>
<keyword evidence="9" id="KW-0508">mRNA splicing</keyword>
<evidence type="ECO:0000256" key="12">
    <source>
        <dbReference type="SAM" id="MobiDB-lite"/>
    </source>
</evidence>
<feature type="region of interest" description="Disordered" evidence="12">
    <location>
        <begin position="479"/>
        <end position="502"/>
    </location>
</feature>
<proteinExistence type="predicted"/>
<name>A0AAW0TGB5_SCYPA</name>
<keyword evidence="4" id="KW-0507">mRNA processing</keyword>
<dbReference type="FunFam" id="2.60.200.20:FF:000008">
    <property type="entry name" value="smad nuclear-interacting protein 1"/>
    <property type="match status" value="1"/>
</dbReference>
<feature type="compositionally biased region" description="Low complexity" evidence="12">
    <location>
        <begin position="30"/>
        <end position="47"/>
    </location>
</feature>
<gene>
    <name evidence="14" type="ORF">O3P69_010812</name>
</gene>
<comment type="subcellular location">
    <subcellularLocation>
        <location evidence="1">Nucleus</location>
    </subcellularLocation>
</comment>
<evidence type="ECO:0000256" key="5">
    <source>
        <dbReference type="ARBA" id="ARBA00022728"/>
    </source>
</evidence>
<dbReference type="InterPro" id="IPR000253">
    <property type="entry name" value="FHA_dom"/>
</dbReference>
<evidence type="ECO:0000256" key="10">
    <source>
        <dbReference type="ARBA" id="ARBA00023242"/>
    </source>
</evidence>
<keyword evidence="7" id="KW-0175">Coiled coil</keyword>
<evidence type="ECO:0000256" key="1">
    <source>
        <dbReference type="ARBA" id="ARBA00004123"/>
    </source>
</evidence>
<feature type="compositionally biased region" description="Basic and acidic residues" evidence="12">
    <location>
        <begin position="224"/>
        <end position="234"/>
    </location>
</feature>
<keyword evidence="6" id="KW-0832">Ubl conjugation</keyword>
<protein>
    <recommendedName>
        <fullName evidence="13">FHA domain-containing protein</fullName>
    </recommendedName>
</protein>
<sequence length="502" mass="58187">MGKSKKDYREEVEYHTGYDSAPSSEDDDASSSSSDSPSSSNSSSRDSSNSEEERRQRRHVKRKSSKVKREKRSKRANSSEDEDEEEQQQKRKRARHTVEEHPDEWRHRGSSGSRRKKHHHHHHHRKHKHKHRRHRRHHSEERGSRGGDGRNLERPLDGRKGREVDERRARERLEPERERRPPREERKDRKEEKRSREKGRNDASRPVKSKWDDEDDSLSSDINRQIKVEPGLEKEDSEGWNGEYEESNSRGRKQKHQQQRRRQHAEESVRPTQRVKEETGSRSSWDNSNSTANSENGRTTWGPGGDGGAGGGDGGGNDNFEGGEEERQKPNLSVTGKLAEDTNMYNGVVIKYSQPSEARKPKRRWRWYIFKGDEELPFLPLHRQSAYLIGRDRKVADIPTDHPSCSKQHAVLQYRLVSYNREDGTKGRTVKPYILDLGSANGTFVNNRRIDSKKFVELLEKDVVKFGYSSREYILLHEGSKGDDEDMPDTGADLSPVSLLRS</sequence>
<dbReference type="SMART" id="SM00240">
    <property type="entry name" value="FHA"/>
    <property type="match status" value="1"/>
</dbReference>
<feature type="compositionally biased region" description="Basic and acidic residues" evidence="12">
    <location>
        <begin position="138"/>
        <end position="211"/>
    </location>
</feature>
<evidence type="ECO:0000256" key="4">
    <source>
        <dbReference type="ARBA" id="ARBA00022664"/>
    </source>
</evidence>
<dbReference type="Proteomes" id="UP001487740">
    <property type="component" value="Unassembled WGS sequence"/>
</dbReference>
<keyword evidence="2" id="KW-1017">Isopeptide bond</keyword>
<dbReference type="AlphaFoldDB" id="A0AAW0TGB5"/>
<dbReference type="GO" id="GO:0008380">
    <property type="term" value="P:RNA splicing"/>
    <property type="evidence" value="ECO:0007669"/>
    <property type="project" value="UniProtKB-KW"/>
</dbReference>
<comment type="function">
    <text evidence="11">Required for pre-mRNA splicing as component of the spliceosome. As a component of the minor spliceosome, involved in the splicing of U12-type introns in pre-mRNAs. Down-regulates NF-kappa-B signaling by competing with RELA for CREBBP/EP300 binding. Involved in the microRNA (miRNA) biogenesis. May be involved in cyclin-D1/CCND1 mRNA stability through the SNARP complex which associates with both the 3'end of the CCND1 gene and its mRNA.</text>
</comment>
<feature type="compositionally biased region" description="Polar residues" evidence="12">
    <location>
        <begin position="281"/>
        <end position="299"/>
    </location>
</feature>
<keyword evidence="5" id="KW-0747">Spliceosome</keyword>
<keyword evidence="10" id="KW-0539">Nucleus</keyword>
<keyword evidence="15" id="KW-1185">Reference proteome</keyword>
<reference evidence="14 15" key="1">
    <citation type="submission" date="2023-03" db="EMBL/GenBank/DDBJ databases">
        <title>High-quality genome of Scylla paramamosain provides insights in environmental adaptation.</title>
        <authorList>
            <person name="Zhang L."/>
        </authorList>
    </citation>
    <scope>NUCLEOTIDE SEQUENCE [LARGE SCALE GENOMIC DNA]</scope>
    <source>
        <strain evidence="14">LZ_2023a</strain>
        <tissue evidence="14">Muscle</tissue>
    </source>
</reference>
<feature type="compositionally biased region" description="Basic and acidic residues" evidence="12">
    <location>
        <begin position="1"/>
        <end position="16"/>
    </location>
</feature>
<dbReference type="GO" id="GO:0005681">
    <property type="term" value="C:spliceosomal complex"/>
    <property type="evidence" value="ECO:0007669"/>
    <property type="project" value="UniProtKB-KW"/>
</dbReference>
<feature type="region of interest" description="Disordered" evidence="12">
    <location>
        <begin position="1"/>
        <end position="338"/>
    </location>
</feature>
<evidence type="ECO:0000256" key="9">
    <source>
        <dbReference type="ARBA" id="ARBA00023187"/>
    </source>
</evidence>
<evidence type="ECO:0000256" key="6">
    <source>
        <dbReference type="ARBA" id="ARBA00022843"/>
    </source>
</evidence>
<dbReference type="Gene3D" id="2.60.200.20">
    <property type="match status" value="1"/>
</dbReference>
<accession>A0AAW0TGB5</accession>
<dbReference type="PANTHER" id="PTHR23308">
    <property type="entry name" value="NUCLEAR INHIBITOR OF PROTEIN PHOSPHATASE-1"/>
    <property type="match status" value="1"/>
</dbReference>
<comment type="caution">
    <text evidence="14">The sequence shown here is derived from an EMBL/GenBank/DDBJ whole genome shotgun (WGS) entry which is preliminary data.</text>
</comment>
<evidence type="ECO:0000313" key="15">
    <source>
        <dbReference type="Proteomes" id="UP001487740"/>
    </source>
</evidence>
<keyword evidence="8" id="KW-0943">RNA-mediated gene silencing</keyword>
<evidence type="ECO:0000259" key="13">
    <source>
        <dbReference type="PROSITE" id="PS50006"/>
    </source>
</evidence>
<evidence type="ECO:0000256" key="11">
    <source>
        <dbReference type="ARBA" id="ARBA00055964"/>
    </source>
</evidence>
<feature type="compositionally biased region" description="Basic residues" evidence="12">
    <location>
        <begin position="56"/>
        <end position="75"/>
    </location>
</feature>
<evidence type="ECO:0000256" key="2">
    <source>
        <dbReference type="ARBA" id="ARBA00022499"/>
    </source>
</evidence>
<feature type="compositionally biased region" description="Gly residues" evidence="12">
    <location>
        <begin position="302"/>
        <end position="317"/>
    </location>
</feature>
<feature type="compositionally biased region" description="Basic and acidic residues" evidence="12">
    <location>
        <begin position="264"/>
        <end position="280"/>
    </location>
</feature>
<dbReference type="EMBL" id="JARAKH010000031">
    <property type="protein sequence ID" value="KAK8386394.1"/>
    <property type="molecule type" value="Genomic_DNA"/>
</dbReference>
<evidence type="ECO:0000313" key="14">
    <source>
        <dbReference type="EMBL" id="KAK8386394.1"/>
    </source>
</evidence>
<feature type="compositionally biased region" description="Basic residues" evidence="12">
    <location>
        <begin position="250"/>
        <end position="263"/>
    </location>
</feature>
<feature type="domain" description="FHA" evidence="13">
    <location>
        <begin position="387"/>
        <end position="450"/>
    </location>
</feature>
<dbReference type="InterPro" id="IPR050923">
    <property type="entry name" value="Cell_Proc_Reg/RNA_Proc"/>
</dbReference>
<dbReference type="GO" id="GO:0006397">
    <property type="term" value="P:mRNA processing"/>
    <property type="evidence" value="ECO:0007669"/>
    <property type="project" value="UniProtKB-KW"/>
</dbReference>
<feature type="compositionally biased region" description="Basic residues" evidence="12">
    <location>
        <begin position="113"/>
        <end position="137"/>
    </location>
</feature>